<protein>
    <recommendedName>
        <fullName evidence="5">Protein SIEVE ELEMENT OCCLUSION B-like</fullName>
    </recommendedName>
</protein>
<dbReference type="InterPro" id="IPR039299">
    <property type="entry name" value="SEOA"/>
</dbReference>
<accession>A0AAD4IRF6</accession>
<reference evidence="3 4" key="1">
    <citation type="journal article" date="2021" name="Nat. Commun.">
        <title>Incipient diploidization of the medicinal plant Perilla within 10,000 years.</title>
        <authorList>
            <person name="Zhang Y."/>
            <person name="Shen Q."/>
            <person name="Leng L."/>
            <person name="Zhang D."/>
            <person name="Chen S."/>
            <person name="Shi Y."/>
            <person name="Ning Z."/>
            <person name="Chen S."/>
        </authorList>
    </citation>
    <scope>NUCLEOTIDE SEQUENCE [LARGE SCALE GENOMIC DNA]</scope>
    <source>
        <strain evidence="4">cv. PC099</strain>
    </source>
</reference>
<organism evidence="3 4">
    <name type="scientific">Perilla frutescens var. hirtella</name>
    <name type="common">Perilla citriodora</name>
    <name type="synonym">Perilla setoyensis</name>
    <dbReference type="NCBI Taxonomy" id="608512"/>
    <lineage>
        <taxon>Eukaryota</taxon>
        <taxon>Viridiplantae</taxon>
        <taxon>Streptophyta</taxon>
        <taxon>Embryophyta</taxon>
        <taxon>Tracheophyta</taxon>
        <taxon>Spermatophyta</taxon>
        <taxon>Magnoliopsida</taxon>
        <taxon>eudicotyledons</taxon>
        <taxon>Gunneridae</taxon>
        <taxon>Pentapetalae</taxon>
        <taxon>asterids</taxon>
        <taxon>lamiids</taxon>
        <taxon>Lamiales</taxon>
        <taxon>Lamiaceae</taxon>
        <taxon>Nepetoideae</taxon>
        <taxon>Elsholtzieae</taxon>
        <taxon>Perilla</taxon>
    </lineage>
</organism>
<evidence type="ECO:0000259" key="1">
    <source>
        <dbReference type="Pfam" id="PF14576"/>
    </source>
</evidence>
<dbReference type="Proteomes" id="UP001190926">
    <property type="component" value="Unassembled WGS sequence"/>
</dbReference>
<dbReference type="Pfam" id="PF14576">
    <property type="entry name" value="SEO_N"/>
    <property type="match status" value="1"/>
</dbReference>
<dbReference type="PANTHER" id="PTHR33232">
    <property type="entry name" value="PROTEIN SIEVE ELEMENT OCCLUSION B-LIKE"/>
    <property type="match status" value="1"/>
</dbReference>
<evidence type="ECO:0000313" key="3">
    <source>
        <dbReference type="EMBL" id="KAH6819967.1"/>
    </source>
</evidence>
<gene>
    <name evidence="3" type="ORF">C2S53_018126</name>
</gene>
<evidence type="ECO:0000259" key="2">
    <source>
        <dbReference type="Pfam" id="PF14577"/>
    </source>
</evidence>
<evidence type="ECO:0000313" key="4">
    <source>
        <dbReference type="Proteomes" id="UP001190926"/>
    </source>
</evidence>
<sequence>MSSAIVPARNPKILRHDRRSMLSDDTALRKQIQATHSYDGRSIDTESIFVIVKDIFNLVSPGIDGILNGSTYHAEIRDETATLTTFDGIQDSLAFLLNKISCELSCKCTGGGDSHASAIEILNVLSSYTWDAKAVIALASFSVNYGQFWLVANLFTSDPLAKSVAVLKQLPEIIDHSDVMKSRFETINSLVKVSLELTRCIAEIRRLPSKYISVEAEPMIVASSHVPFAVYWIVRSLIACASQVTEILGLSQMGSSYAETWELSSLVHKVASIQDTLKTQLLLCHRHIDEKKHLEYFETLGHLFGTTPHIDNQRILKHLIYLKDDLLPLVIGNNKTMKVGIEALRGKTVLLLISDADISHDELLILGQIYQDSRKRPEFHYEIVWLPLLEKMINQQDEHKFEELQLQMPWYTLHNPGLLEPAVARYIKEAWHYTKKPILVALDPQGKLVSPNAIHMVWIWGNMAYPFTQKREMDLWNHEEWRLKLVVNGIDRKILDWIEEDKVICLYGGENYEWIREFIGTARDVAAAAPIKLEMVYIGKAKSSRERVRRLNEVVAGRSYIWEDPTSIWYFWTRLESMMYSKIHHGAKVETKSVTGDHIAGDHTLGEVLTLLTFGGSEQGWALFSQGAGSGPGQIARAKDNAMLKGLVEFGVWAQLARENGFVPALNDYLAGHHTEEHCNRLILPGVDDIPEMVVCTECHRPMEKYYMYRCCTD</sequence>
<dbReference type="InterPro" id="IPR027942">
    <property type="entry name" value="SEO_N"/>
</dbReference>
<dbReference type="EMBL" id="SDAM02005225">
    <property type="protein sequence ID" value="KAH6819967.1"/>
    <property type="molecule type" value="Genomic_DNA"/>
</dbReference>
<feature type="domain" description="Sieve element occlusion N-terminal" evidence="1">
    <location>
        <begin position="23"/>
        <end position="307"/>
    </location>
</feature>
<keyword evidence="4" id="KW-1185">Reference proteome</keyword>
<feature type="domain" description="Sieve element occlusion C-terminal" evidence="2">
    <location>
        <begin position="471"/>
        <end position="713"/>
    </location>
</feature>
<proteinExistence type="predicted"/>
<dbReference type="Pfam" id="PF14577">
    <property type="entry name" value="SEO_C"/>
    <property type="match status" value="1"/>
</dbReference>
<dbReference type="PANTHER" id="PTHR33232:SF12">
    <property type="entry name" value="PROTEIN SIEVE ELEMENT OCCLUSION B-LIKE"/>
    <property type="match status" value="1"/>
</dbReference>
<comment type="caution">
    <text evidence="3">The sequence shown here is derived from an EMBL/GenBank/DDBJ whole genome shotgun (WGS) entry which is preliminary data.</text>
</comment>
<dbReference type="InterPro" id="IPR027944">
    <property type="entry name" value="SEO_C"/>
</dbReference>
<evidence type="ECO:0008006" key="5">
    <source>
        <dbReference type="Google" id="ProtNLM"/>
    </source>
</evidence>
<name>A0AAD4IRF6_PERFH</name>
<dbReference type="AlphaFoldDB" id="A0AAD4IRF6"/>
<dbReference type="GO" id="GO:0010088">
    <property type="term" value="P:phloem development"/>
    <property type="evidence" value="ECO:0007669"/>
    <property type="project" value="InterPro"/>
</dbReference>